<keyword evidence="3 7" id="KW-0812">Transmembrane</keyword>
<evidence type="ECO:0000256" key="3">
    <source>
        <dbReference type="ARBA" id="ARBA00022692"/>
    </source>
</evidence>
<evidence type="ECO:0000256" key="7">
    <source>
        <dbReference type="SAM" id="Phobius"/>
    </source>
</evidence>
<evidence type="ECO:0000313" key="9">
    <source>
        <dbReference type="Proteomes" id="UP000279833"/>
    </source>
</evidence>
<protein>
    <submittedName>
        <fullName evidence="10">Progestin and adipoQ receptor family member 6</fullName>
    </submittedName>
</protein>
<dbReference type="GO" id="GO:0016020">
    <property type="term" value="C:membrane"/>
    <property type="evidence" value="ECO:0007669"/>
    <property type="project" value="UniProtKB-SubCell"/>
</dbReference>
<proteinExistence type="inferred from homology"/>
<keyword evidence="9" id="KW-1185">Reference proteome</keyword>
<comment type="subcellular location">
    <subcellularLocation>
        <location evidence="1">Membrane</location>
        <topology evidence="1">Multi-pass membrane protein</topology>
    </subcellularLocation>
</comment>
<feature type="transmembrane region" description="Helical" evidence="7">
    <location>
        <begin position="248"/>
        <end position="266"/>
    </location>
</feature>
<gene>
    <name evidence="8" type="ORF">SCUD_LOCUS14920</name>
</gene>
<feature type="transmembrane region" description="Helical" evidence="7">
    <location>
        <begin position="138"/>
        <end position="159"/>
    </location>
</feature>
<feature type="binding site" evidence="6">
    <location>
        <position position="289"/>
    </location>
    <ligand>
        <name>Zn(2+)</name>
        <dbReference type="ChEBI" id="CHEBI:29105"/>
    </ligand>
</feature>
<evidence type="ECO:0000313" key="8">
    <source>
        <dbReference type="EMBL" id="VDP57869.1"/>
    </source>
</evidence>
<dbReference type="PANTHER" id="PTHR20855">
    <property type="entry name" value="ADIPOR/PROGESTIN RECEPTOR-RELATED"/>
    <property type="match status" value="1"/>
</dbReference>
<dbReference type="STRING" id="6186.A0A183KIR4"/>
<dbReference type="GO" id="GO:0038023">
    <property type="term" value="F:signaling receptor activity"/>
    <property type="evidence" value="ECO:0007669"/>
    <property type="project" value="TreeGrafter"/>
</dbReference>
<feature type="transmembrane region" description="Helical" evidence="7">
    <location>
        <begin position="323"/>
        <end position="345"/>
    </location>
</feature>
<dbReference type="WBParaSite" id="SCUD_0001492301-mRNA-1">
    <property type="protein sequence ID" value="SCUD_0001492301-mRNA-1"/>
    <property type="gene ID" value="SCUD_0001492301"/>
</dbReference>
<feature type="transmembrane region" description="Helical" evidence="7">
    <location>
        <begin position="208"/>
        <end position="228"/>
    </location>
</feature>
<dbReference type="InterPro" id="IPR004254">
    <property type="entry name" value="AdipoR/HlyIII-related"/>
</dbReference>
<keyword evidence="6" id="KW-0862">Zinc</keyword>
<feature type="binding site" evidence="6">
    <location>
        <position position="124"/>
    </location>
    <ligand>
        <name>Zn(2+)</name>
        <dbReference type="ChEBI" id="CHEBI:29105"/>
    </ligand>
</feature>
<dbReference type="EMBL" id="UZAK01037135">
    <property type="protein sequence ID" value="VDP57869.1"/>
    <property type="molecule type" value="Genomic_DNA"/>
</dbReference>
<feature type="transmembrane region" description="Helical" evidence="7">
    <location>
        <begin position="287"/>
        <end position="303"/>
    </location>
</feature>
<evidence type="ECO:0000256" key="4">
    <source>
        <dbReference type="ARBA" id="ARBA00022989"/>
    </source>
</evidence>
<feature type="binding site" evidence="6">
    <location>
        <position position="285"/>
    </location>
    <ligand>
        <name>Zn(2+)</name>
        <dbReference type="ChEBI" id="CHEBI:29105"/>
    </ligand>
</feature>
<name>A0A183KIR4_9TREM</name>
<accession>A0A183KIR4</accession>
<reference evidence="8 9" key="2">
    <citation type="submission" date="2018-11" db="EMBL/GenBank/DDBJ databases">
        <authorList>
            <consortium name="Pathogen Informatics"/>
        </authorList>
    </citation>
    <scope>NUCLEOTIDE SEQUENCE [LARGE SCALE GENOMIC DNA]</scope>
    <source>
        <strain evidence="8">Dakar</strain>
        <strain evidence="9">Dakar, Senegal</strain>
    </source>
</reference>
<dbReference type="Proteomes" id="UP000279833">
    <property type="component" value="Unassembled WGS sequence"/>
</dbReference>
<comment type="similarity">
    <text evidence="2">Belongs to the ADIPOR family.</text>
</comment>
<feature type="transmembrane region" description="Helical" evidence="7">
    <location>
        <begin position="78"/>
        <end position="99"/>
    </location>
</feature>
<evidence type="ECO:0000256" key="5">
    <source>
        <dbReference type="ARBA" id="ARBA00023136"/>
    </source>
</evidence>
<dbReference type="Pfam" id="PF03006">
    <property type="entry name" value="HlyIII"/>
    <property type="match status" value="1"/>
</dbReference>
<keyword evidence="5 7" id="KW-0472">Membrane</keyword>
<keyword evidence="4 7" id="KW-1133">Transmembrane helix</keyword>
<evidence type="ECO:0000256" key="6">
    <source>
        <dbReference type="PIRSR" id="PIRSR604254-1"/>
    </source>
</evidence>
<feature type="transmembrane region" description="Helical" evidence="7">
    <location>
        <begin position="171"/>
        <end position="196"/>
    </location>
</feature>
<dbReference type="AlphaFoldDB" id="A0A183KIR4"/>
<evidence type="ECO:0000256" key="1">
    <source>
        <dbReference type="ARBA" id="ARBA00004141"/>
    </source>
</evidence>
<evidence type="ECO:0000313" key="10">
    <source>
        <dbReference type="WBParaSite" id="SCUD_0001492301-mRNA-1"/>
    </source>
</evidence>
<dbReference type="OrthoDB" id="529367at2759"/>
<sequence length="357" mass="41413">MRPMRHHLFTGDDKNARYQGPGSSRSFKKPVHNKLEILSMSQIPPEFHEVGILSGYRKPSASLSSGVWSVFQMHNETLNIWTQIIPTIYFVVELVLNFFHVGERFLLIYLITAVTFLFTSSCAHTFSCLSPRARHICFFLDYIGISLYSYGSTVCYYAFALPVEFLRPSPFFILNLSDIFLFISALFCICGTYLSCRTRFWKPSIFRNIIRMGAFGIILFYVGTPILWRSYTCKYMASEYESSECSSLYYWNLHFMSMFSAGFLFVSHFPERLFPGRFDVFGHSHQIFHILSAFGSITQYYALRIDLQERNAKLRQMSHAPSIPLSLFCLGLVVFCNFIIFLRFYKRLGIVIGCKKL</sequence>
<reference evidence="10" key="1">
    <citation type="submission" date="2016-06" db="UniProtKB">
        <authorList>
            <consortium name="WormBaseParasite"/>
        </authorList>
    </citation>
    <scope>IDENTIFICATION</scope>
</reference>
<keyword evidence="6" id="KW-0479">Metal-binding</keyword>
<feature type="transmembrane region" description="Helical" evidence="7">
    <location>
        <begin position="105"/>
        <end position="126"/>
    </location>
</feature>
<dbReference type="GO" id="GO:0046872">
    <property type="term" value="F:metal ion binding"/>
    <property type="evidence" value="ECO:0007669"/>
    <property type="project" value="UniProtKB-KW"/>
</dbReference>
<organism evidence="10">
    <name type="scientific">Schistosoma curassoni</name>
    <dbReference type="NCBI Taxonomy" id="6186"/>
    <lineage>
        <taxon>Eukaryota</taxon>
        <taxon>Metazoa</taxon>
        <taxon>Spiralia</taxon>
        <taxon>Lophotrochozoa</taxon>
        <taxon>Platyhelminthes</taxon>
        <taxon>Trematoda</taxon>
        <taxon>Digenea</taxon>
        <taxon>Strigeidida</taxon>
        <taxon>Schistosomatoidea</taxon>
        <taxon>Schistosomatidae</taxon>
        <taxon>Schistosoma</taxon>
    </lineage>
</organism>
<evidence type="ECO:0000256" key="2">
    <source>
        <dbReference type="ARBA" id="ARBA00007018"/>
    </source>
</evidence>
<dbReference type="PANTHER" id="PTHR20855:SF143">
    <property type="entry name" value="MEMBRANE PROGESTIN RECEPTOR EPSILON"/>
    <property type="match status" value="1"/>
</dbReference>